<keyword evidence="5 6" id="KW-0472">Membrane</keyword>
<dbReference type="FunFam" id="1.20.1250.20:FF:000172">
    <property type="entry name" value="MFS multidrug resistance transporter"/>
    <property type="match status" value="1"/>
</dbReference>
<protein>
    <submittedName>
        <fullName evidence="8">Major facilitator superfamily, MFS transporter superfamily</fullName>
    </submittedName>
</protein>
<evidence type="ECO:0000256" key="2">
    <source>
        <dbReference type="ARBA" id="ARBA00022448"/>
    </source>
</evidence>
<keyword evidence="3 6" id="KW-0812">Transmembrane</keyword>
<feature type="transmembrane region" description="Helical" evidence="6">
    <location>
        <begin position="201"/>
        <end position="221"/>
    </location>
</feature>
<dbReference type="PANTHER" id="PTHR23502">
    <property type="entry name" value="MAJOR FACILITATOR SUPERFAMILY"/>
    <property type="match status" value="1"/>
</dbReference>
<dbReference type="Gene3D" id="1.20.1250.20">
    <property type="entry name" value="MFS general substrate transporter like domains"/>
    <property type="match status" value="1"/>
</dbReference>
<evidence type="ECO:0000256" key="6">
    <source>
        <dbReference type="SAM" id="Phobius"/>
    </source>
</evidence>
<sequence length="494" mass="53254">MSPTTEQGNNELASRETTDLGHAAPAISPPQLKVPYCAYSSNRRRSILAIVTVAGCFGPLAGNIYLPALPVLQRAFDVGPTAMNATVSLFMIVFAFAPLFWTSFSDYRGRRPLYIISLAVYIVANILIAAVPANFGALIFLRILQAFGSAAVVAMGAGTVADITEPKHRGKVMSHFLLGPQLGPVLGPLIGGALAETSWRWIFGFLALLGITLWMIVCLALPETLRCRVGNGRLSAEKSWLIWPPQLSTETAPIEEQAAKPPKPTLMGYWRLFKYPPIGIVSFNTAILYATYFCIAVDLPRTLEDVYGWNSASVGASYLAVGVALIIGSLVGGRVNDARRRYFVKLSPKDEVAPETRLIDQIWGVILCASGTLMYGWFIEQKYHPAAVLVSTFLTGFGMSWVFVSSTAFLTECVQQQAAGAFALGNMLRNPAAAIAALLTPSLTREMGIGWFFTGLGILDMIVVGGAVLLLRVRSPYWRAAKAAAVAKPKSGSP</sequence>
<evidence type="ECO:0000256" key="3">
    <source>
        <dbReference type="ARBA" id="ARBA00022692"/>
    </source>
</evidence>
<feature type="transmembrane region" description="Helical" evidence="6">
    <location>
        <begin position="78"/>
        <end position="101"/>
    </location>
</feature>
<reference evidence="8" key="1">
    <citation type="submission" date="2022-06" db="EMBL/GenBank/DDBJ databases">
        <title>Complete genome sequences of two strains of the flax pathogen Septoria linicola.</title>
        <authorList>
            <person name="Lapalu N."/>
            <person name="Simon A."/>
            <person name="Demenou B."/>
            <person name="Paumier D."/>
            <person name="Guillot M.-P."/>
            <person name="Gout L."/>
            <person name="Valade R."/>
        </authorList>
    </citation>
    <scope>NUCLEOTIDE SEQUENCE</scope>
    <source>
        <strain evidence="8">SE15195</strain>
    </source>
</reference>
<evidence type="ECO:0000256" key="4">
    <source>
        <dbReference type="ARBA" id="ARBA00022989"/>
    </source>
</evidence>
<dbReference type="AlphaFoldDB" id="A0A9Q9EQX2"/>
<dbReference type="InterPro" id="IPR036259">
    <property type="entry name" value="MFS_trans_sf"/>
</dbReference>
<comment type="subcellular location">
    <subcellularLocation>
        <location evidence="1">Membrane</location>
        <topology evidence="1">Multi-pass membrane protein</topology>
    </subcellularLocation>
</comment>
<feature type="transmembrane region" description="Helical" evidence="6">
    <location>
        <begin position="449"/>
        <end position="471"/>
    </location>
</feature>
<feature type="transmembrane region" description="Helical" evidence="6">
    <location>
        <begin position="385"/>
        <end position="410"/>
    </location>
</feature>
<feature type="transmembrane region" description="Helical" evidence="6">
    <location>
        <begin position="422"/>
        <end position="443"/>
    </location>
</feature>
<organism evidence="8 9">
    <name type="scientific">Septoria linicola</name>
    <dbReference type="NCBI Taxonomy" id="215465"/>
    <lineage>
        <taxon>Eukaryota</taxon>
        <taxon>Fungi</taxon>
        <taxon>Dikarya</taxon>
        <taxon>Ascomycota</taxon>
        <taxon>Pezizomycotina</taxon>
        <taxon>Dothideomycetes</taxon>
        <taxon>Dothideomycetidae</taxon>
        <taxon>Mycosphaerellales</taxon>
        <taxon>Mycosphaerellaceae</taxon>
        <taxon>Septoria</taxon>
    </lineage>
</organism>
<dbReference type="Gene3D" id="1.20.1720.10">
    <property type="entry name" value="Multidrug resistance protein D"/>
    <property type="match status" value="1"/>
</dbReference>
<feature type="transmembrane region" description="Helical" evidence="6">
    <location>
        <begin position="47"/>
        <end position="66"/>
    </location>
</feature>
<dbReference type="PANTHER" id="PTHR23502:SF21">
    <property type="entry name" value="DITYROSINE TRANSPORTER 1"/>
    <property type="match status" value="1"/>
</dbReference>
<dbReference type="Proteomes" id="UP001056384">
    <property type="component" value="Chromosome 12"/>
</dbReference>
<feature type="transmembrane region" description="Helical" evidence="6">
    <location>
        <begin position="275"/>
        <end position="295"/>
    </location>
</feature>
<feature type="domain" description="Major facilitator superfamily (MFS) profile" evidence="7">
    <location>
        <begin position="47"/>
        <end position="475"/>
    </location>
</feature>
<dbReference type="EMBL" id="CP099429">
    <property type="protein sequence ID" value="USW59565.1"/>
    <property type="molecule type" value="Genomic_DNA"/>
</dbReference>
<feature type="transmembrane region" description="Helical" evidence="6">
    <location>
        <begin position="139"/>
        <end position="164"/>
    </location>
</feature>
<name>A0A9Q9EQX2_9PEZI</name>
<evidence type="ECO:0000256" key="1">
    <source>
        <dbReference type="ARBA" id="ARBA00004141"/>
    </source>
</evidence>
<accession>A0A9Q9EQX2</accession>
<evidence type="ECO:0000313" key="9">
    <source>
        <dbReference type="Proteomes" id="UP001056384"/>
    </source>
</evidence>
<dbReference type="SUPFAM" id="SSF103473">
    <property type="entry name" value="MFS general substrate transporter"/>
    <property type="match status" value="1"/>
</dbReference>
<evidence type="ECO:0000256" key="5">
    <source>
        <dbReference type="ARBA" id="ARBA00023136"/>
    </source>
</evidence>
<keyword evidence="2" id="KW-0813">Transport</keyword>
<feature type="transmembrane region" description="Helical" evidence="6">
    <location>
        <begin position="176"/>
        <end position="195"/>
    </location>
</feature>
<dbReference type="PROSITE" id="PS50850">
    <property type="entry name" value="MFS"/>
    <property type="match status" value="1"/>
</dbReference>
<dbReference type="Pfam" id="PF07690">
    <property type="entry name" value="MFS_1"/>
    <property type="match status" value="1"/>
</dbReference>
<evidence type="ECO:0000313" key="8">
    <source>
        <dbReference type="EMBL" id="USW59565.1"/>
    </source>
</evidence>
<proteinExistence type="predicted"/>
<keyword evidence="4 6" id="KW-1133">Transmembrane helix</keyword>
<keyword evidence="9" id="KW-1185">Reference proteome</keyword>
<dbReference type="GO" id="GO:0005275">
    <property type="term" value="F:amine transmembrane transporter activity"/>
    <property type="evidence" value="ECO:0007669"/>
    <property type="project" value="TreeGrafter"/>
</dbReference>
<feature type="transmembrane region" description="Helical" evidence="6">
    <location>
        <begin position="113"/>
        <end position="133"/>
    </location>
</feature>
<dbReference type="GO" id="GO:0005886">
    <property type="term" value="C:plasma membrane"/>
    <property type="evidence" value="ECO:0007669"/>
    <property type="project" value="TreeGrafter"/>
</dbReference>
<dbReference type="InterPro" id="IPR020846">
    <property type="entry name" value="MFS_dom"/>
</dbReference>
<feature type="transmembrane region" description="Helical" evidence="6">
    <location>
        <begin position="315"/>
        <end position="337"/>
    </location>
</feature>
<dbReference type="InterPro" id="IPR011701">
    <property type="entry name" value="MFS"/>
</dbReference>
<feature type="transmembrane region" description="Helical" evidence="6">
    <location>
        <begin position="358"/>
        <end position="379"/>
    </location>
</feature>
<evidence type="ECO:0000259" key="7">
    <source>
        <dbReference type="PROSITE" id="PS50850"/>
    </source>
</evidence>
<gene>
    <name evidence="8" type="ORF">Slin15195_G128840</name>
</gene>